<comment type="caution">
    <text evidence="6">The sequence shown here is derived from an EMBL/GenBank/DDBJ whole genome shotgun (WGS) entry which is preliminary data.</text>
</comment>
<gene>
    <name evidence="5" type="primary">def</name>
    <name evidence="6" type="ORF">HDF15_001127</name>
</gene>
<keyword evidence="5" id="KW-0408">Iron</keyword>
<keyword evidence="2 5" id="KW-0479">Metal-binding</keyword>
<dbReference type="AlphaFoldDB" id="A0A7W7ZMQ6"/>
<dbReference type="InterPro" id="IPR036821">
    <property type="entry name" value="Peptide_deformylase_sf"/>
</dbReference>
<protein>
    <recommendedName>
        <fullName evidence="5">Peptide deformylase</fullName>
        <shortName evidence="5">PDF</shortName>
        <ecNumber evidence="5">3.5.1.88</ecNumber>
    </recommendedName>
    <alternativeName>
        <fullName evidence="5">Polypeptide deformylase</fullName>
    </alternativeName>
</protein>
<dbReference type="PANTHER" id="PTHR10458">
    <property type="entry name" value="PEPTIDE DEFORMYLASE"/>
    <property type="match status" value="1"/>
</dbReference>
<dbReference type="PANTHER" id="PTHR10458:SF2">
    <property type="entry name" value="PEPTIDE DEFORMYLASE, MITOCHONDRIAL"/>
    <property type="match status" value="1"/>
</dbReference>
<name>A0A7W7ZMQ6_9BACT</name>
<keyword evidence="4 5" id="KW-0648">Protein biosynthesis</keyword>
<dbReference type="GO" id="GO:0006412">
    <property type="term" value="P:translation"/>
    <property type="evidence" value="ECO:0007669"/>
    <property type="project" value="UniProtKB-UniRule"/>
</dbReference>
<dbReference type="PIRSF" id="PIRSF004749">
    <property type="entry name" value="Pep_def"/>
    <property type="match status" value="1"/>
</dbReference>
<evidence type="ECO:0000256" key="3">
    <source>
        <dbReference type="ARBA" id="ARBA00022801"/>
    </source>
</evidence>
<feature type="active site" evidence="5">
    <location>
        <position position="153"/>
    </location>
</feature>
<evidence type="ECO:0000256" key="1">
    <source>
        <dbReference type="ARBA" id="ARBA00010759"/>
    </source>
</evidence>
<dbReference type="EMBL" id="JACHIO010000004">
    <property type="protein sequence ID" value="MBB5062790.1"/>
    <property type="molecule type" value="Genomic_DNA"/>
</dbReference>
<dbReference type="GO" id="GO:0042586">
    <property type="term" value="F:peptide deformylase activity"/>
    <property type="evidence" value="ECO:0007669"/>
    <property type="project" value="UniProtKB-UniRule"/>
</dbReference>
<dbReference type="RefSeq" id="WP_184253488.1">
    <property type="nucleotide sequence ID" value="NZ_JACHIO010000004.1"/>
</dbReference>
<evidence type="ECO:0000256" key="4">
    <source>
        <dbReference type="ARBA" id="ARBA00022917"/>
    </source>
</evidence>
<dbReference type="SUPFAM" id="SSF56420">
    <property type="entry name" value="Peptide deformylase"/>
    <property type="match status" value="1"/>
</dbReference>
<keyword evidence="3 5" id="KW-0378">Hydrolase</keyword>
<dbReference type="CDD" id="cd00487">
    <property type="entry name" value="Pep_deformylase"/>
    <property type="match status" value="1"/>
</dbReference>
<dbReference type="Gene3D" id="3.90.45.10">
    <property type="entry name" value="Peptide deformylase"/>
    <property type="match status" value="1"/>
</dbReference>
<accession>A0A7W7ZMQ6</accession>
<dbReference type="NCBIfam" id="TIGR00079">
    <property type="entry name" value="pept_deformyl"/>
    <property type="match status" value="1"/>
</dbReference>
<comment type="cofactor">
    <cofactor evidence="5">
        <name>Fe(2+)</name>
        <dbReference type="ChEBI" id="CHEBI:29033"/>
    </cofactor>
    <text evidence="5">Binds 1 Fe(2+) ion.</text>
</comment>
<dbReference type="GO" id="GO:0046872">
    <property type="term" value="F:metal ion binding"/>
    <property type="evidence" value="ECO:0007669"/>
    <property type="project" value="UniProtKB-KW"/>
</dbReference>
<comment type="function">
    <text evidence="5">Removes the formyl group from the N-terminal Met of newly synthesized proteins. Requires at least a dipeptide for an efficient rate of reaction. N-terminal L-methionine is a prerequisite for activity but the enzyme has broad specificity at other positions.</text>
</comment>
<reference evidence="6 7" key="1">
    <citation type="submission" date="2020-08" db="EMBL/GenBank/DDBJ databases">
        <title>Genomic Encyclopedia of Type Strains, Phase IV (KMG-V): Genome sequencing to study the core and pangenomes of soil and plant-associated prokaryotes.</title>
        <authorList>
            <person name="Whitman W."/>
        </authorList>
    </citation>
    <scope>NUCLEOTIDE SEQUENCE [LARGE SCALE GENOMIC DNA]</scope>
    <source>
        <strain evidence="6 7">X5P3</strain>
    </source>
</reference>
<evidence type="ECO:0000313" key="6">
    <source>
        <dbReference type="EMBL" id="MBB5062790.1"/>
    </source>
</evidence>
<feature type="binding site" evidence="5">
    <location>
        <position position="152"/>
    </location>
    <ligand>
        <name>Fe cation</name>
        <dbReference type="ChEBI" id="CHEBI:24875"/>
    </ligand>
</feature>
<evidence type="ECO:0000313" key="7">
    <source>
        <dbReference type="Proteomes" id="UP000584867"/>
    </source>
</evidence>
<comment type="catalytic activity">
    <reaction evidence="5">
        <text>N-terminal N-formyl-L-methionyl-[peptide] + H2O = N-terminal L-methionyl-[peptide] + formate</text>
        <dbReference type="Rhea" id="RHEA:24420"/>
        <dbReference type="Rhea" id="RHEA-COMP:10639"/>
        <dbReference type="Rhea" id="RHEA-COMP:10640"/>
        <dbReference type="ChEBI" id="CHEBI:15377"/>
        <dbReference type="ChEBI" id="CHEBI:15740"/>
        <dbReference type="ChEBI" id="CHEBI:49298"/>
        <dbReference type="ChEBI" id="CHEBI:64731"/>
        <dbReference type="EC" id="3.5.1.88"/>
    </reaction>
</comment>
<sequence length="196" mass="22080">MRLKIVTVGEPVLRATSQVLSKEQILSPSIQNLIDYMRETVRDAPGVGLAAPQVGESLQLAVIEDRAEYHKNLTESEMKERGRAAVPFHVLVNPVLEIRGESTATFFEGCLSLPGFTALVPRAKEVRVTGLDHRGEPRVIEASGWYARILQHEIDHLHGTLYIDRMHARSLSSLENYTRHWKDRSIEYAISKAIQD</sequence>
<feature type="binding site" evidence="5">
    <location>
        <position position="110"/>
    </location>
    <ligand>
        <name>Fe cation</name>
        <dbReference type="ChEBI" id="CHEBI:24875"/>
    </ligand>
</feature>
<evidence type="ECO:0000256" key="2">
    <source>
        <dbReference type="ARBA" id="ARBA00022723"/>
    </source>
</evidence>
<dbReference type="FunFam" id="3.90.45.10:FF:000003">
    <property type="entry name" value="Peptide deformylase"/>
    <property type="match status" value="1"/>
</dbReference>
<dbReference type="NCBIfam" id="NF001159">
    <property type="entry name" value="PRK00150.1-3"/>
    <property type="match status" value="1"/>
</dbReference>
<proteinExistence type="inferred from homology"/>
<dbReference type="Proteomes" id="UP000584867">
    <property type="component" value="Unassembled WGS sequence"/>
</dbReference>
<dbReference type="Pfam" id="PF01327">
    <property type="entry name" value="Pep_deformylase"/>
    <property type="match status" value="1"/>
</dbReference>
<feature type="binding site" evidence="5">
    <location>
        <position position="156"/>
    </location>
    <ligand>
        <name>Fe cation</name>
        <dbReference type="ChEBI" id="CHEBI:24875"/>
    </ligand>
</feature>
<evidence type="ECO:0000256" key="5">
    <source>
        <dbReference type="HAMAP-Rule" id="MF_00163"/>
    </source>
</evidence>
<organism evidence="6 7">
    <name type="scientific">Granulicella mallensis</name>
    <dbReference type="NCBI Taxonomy" id="940614"/>
    <lineage>
        <taxon>Bacteria</taxon>
        <taxon>Pseudomonadati</taxon>
        <taxon>Acidobacteriota</taxon>
        <taxon>Terriglobia</taxon>
        <taxon>Terriglobales</taxon>
        <taxon>Acidobacteriaceae</taxon>
        <taxon>Granulicella</taxon>
    </lineage>
</organism>
<dbReference type="InterPro" id="IPR023635">
    <property type="entry name" value="Peptide_deformylase"/>
</dbReference>
<comment type="similarity">
    <text evidence="1 5">Belongs to the polypeptide deformylase family.</text>
</comment>
<dbReference type="HAMAP" id="MF_00163">
    <property type="entry name" value="Pep_deformylase"/>
    <property type="match status" value="1"/>
</dbReference>
<dbReference type="PRINTS" id="PR01576">
    <property type="entry name" value="PDEFORMYLASE"/>
</dbReference>
<dbReference type="EC" id="3.5.1.88" evidence="5"/>